<dbReference type="GO" id="GO:0003677">
    <property type="term" value="F:DNA binding"/>
    <property type="evidence" value="ECO:0007669"/>
    <property type="project" value="InterPro"/>
</dbReference>
<evidence type="ECO:0000259" key="9">
    <source>
        <dbReference type="Pfam" id="PF06144"/>
    </source>
</evidence>
<name>A0A2K2UCQ7_9ACTN</name>
<dbReference type="EMBL" id="PPEK01000003">
    <property type="protein sequence ID" value="PNV68121.1"/>
    <property type="molecule type" value="Genomic_DNA"/>
</dbReference>
<evidence type="ECO:0000313" key="12">
    <source>
        <dbReference type="Proteomes" id="UP000236197"/>
    </source>
</evidence>
<keyword evidence="4" id="KW-0548">Nucleotidyltransferase</keyword>
<feature type="domain" description="DNA polymerase III delta subunit-like C-terminal" evidence="10">
    <location>
        <begin position="210"/>
        <end position="318"/>
    </location>
</feature>
<comment type="caution">
    <text evidence="11">The sequence shown here is derived from an EMBL/GenBank/DDBJ whole genome shotgun (WGS) entry which is preliminary data.</text>
</comment>
<dbReference type="GO" id="GO:0003887">
    <property type="term" value="F:DNA-directed DNA polymerase activity"/>
    <property type="evidence" value="ECO:0007669"/>
    <property type="project" value="UniProtKB-KW"/>
</dbReference>
<dbReference type="Proteomes" id="UP000236197">
    <property type="component" value="Unassembled WGS sequence"/>
</dbReference>
<proteinExistence type="inferred from homology"/>
<dbReference type="InterPro" id="IPR027417">
    <property type="entry name" value="P-loop_NTPase"/>
</dbReference>
<dbReference type="RefSeq" id="WP_103264599.1">
    <property type="nucleotide sequence ID" value="NZ_CABMLE010000003.1"/>
</dbReference>
<evidence type="ECO:0000256" key="3">
    <source>
        <dbReference type="ARBA" id="ARBA00022679"/>
    </source>
</evidence>
<dbReference type="Gene3D" id="1.10.8.60">
    <property type="match status" value="1"/>
</dbReference>
<dbReference type="AlphaFoldDB" id="A0A2K2UCQ7"/>
<dbReference type="SUPFAM" id="SSF52540">
    <property type="entry name" value="P-loop containing nucleoside triphosphate hydrolases"/>
    <property type="match status" value="1"/>
</dbReference>
<dbReference type="PANTHER" id="PTHR34388">
    <property type="entry name" value="DNA POLYMERASE III SUBUNIT DELTA"/>
    <property type="match status" value="1"/>
</dbReference>
<dbReference type="EC" id="2.7.7.7" evidence="1"/>
<evidence type="ECO:0000313" key="11">
    <source>
        <dbReference type="EMBL" id="PNV68121.1"/>
    </source>
</evidence>
<dbReference type="Gene3D" id="1.20.272.10">
    <property type="match status" value="1"/>
</dbReference>
<dbReference type="GO" id="GO:0009360">
    <property type="term" value="C:DNA polymerase III complex"/>
    <property type="evidence" value="ECO:0007669"/>
    <property type="project" value="InterPro"/>
</dbReference>
<dbReference type="NCBIfam" id="TIGR01128">
    <property type="entry name" value="holA"/>
    <property type="match status" value="1"/>
</dbReference>
<gene>
    <name evidence="11" type="primary">holA</name>
    <name evidence="11" type="ORF">C2L71_04650</name>
</gene>
<dbReference type="PANTHER" id="PTHR34388:SF1">
    <property type="entry name" value="DNA POLYMERASE III SUBUNIT DELTA"/>
    <property type="match status" value="1"/>
</dbReference>
<dbReference type="OrthoDB" id="5243879at2"/>
<evidence type="ECO:0000256" key="4">
    <source>
        <dbReference type="ARBA" id="ARBA00022695"/>
    </source>
</evidence>
<dbReference type="InterPro" id="IPR008921">
    <property type="entry name" value="DNA_pol3_clamp-load_cplx_C"/>
</dbReference>
<comment type="catalytic activity">
    <reaction evidence="8">
        <text>DNA(n) + a 2'-deoxyribonucleoside 5'-triphosphate = DNA(n+1) + diphosphate</text>
        <dbReference type="Rhea" id="RHEA:22508"/>
        <dbReference type="Rhea" id="RHEA-COMP:17339"/>
        <dbReference type="Rhea" id="RHEA-COMP:17340"/>
        <dbReference type="ChEBI" id="CHEBI:33019"/>
        <dbReference type="ChEBI" id="CHEBI:61560"/>
        <dbReference type="ChEBI" id="CHEBI:173112"/>
        <dbReference type="EC" id="2.7.7.7"/>
    </reaction>
</comment>
<dbReference type="Pfam" id="PF06144">
    <property type="entry name" value="DNA_pol3_delta"/>
    <property type="match status" value="1"/>
</dbReference>
<evidence type="ECO:0000256" key="7">
    <source>
        <dbReference type="ARBA" id="ARBA00034754"/>
    </source>
</evidence>
<evidence type="ECO:0000256" key="8">
    <source>
        <dbReference type="ARBA" id="ARBA00049244"/>
    </source>
</evidence>
<feature type="domain" description="DNA polymerase III delta N-terminal" evidence="9">
    <location>
        <begin position="14"/>
        <end position="123"/>
    </location>
</feature>
<dbReference type="InterPro" id="IPR048466">
    <property type="entry name" value="DNA_pol3_delta-like_C"/>
</dbReference>
<keyword evidence="5" id="KW-0235">DNA replication</keyword>
<dbReference type="Pfam" id="PF21694">
    <property type="entry name" value="DNA_pol3_delta_C"/>
    <property type="match status" value="1"/>
</dbReference>
<reference evidence="12" key="1">
    <citation type="submission" date="2018-01" db="EMBL/GenBank/DDBJ databases">
        <title>Rubneribacter badeniensis gen. nov., sp. nov., and Colonibacter rubneri, gen. nov., sp. nov., WGS of new members of the Eggerthellaceae.</title>
        <authorList>
            <person name="Danylec N."/>
            <person name="Stoll D.A."/>
            <person name="Doetsch A."/>
            <person name="Kulling S.E."/>
            <person name="Huch M."/>
        </authorList>
    </citation>
    <scope>NUCLEOTIDE SEQUENCE [LARGE SCALE GENOMIC DNA]</scope>
    <source>
        <strain evidence="12">ResAG-96</strain>
    </source>
</reference>
<dbReference type="GO" id="GO:0006261">
    <property type="term" value="P:DNA-templated DNA replication"/>
    <property type="evidence" value="ECO:0007669"/>
    <property type="project" value="TreeGrafter"/>
</dbReference>
<keyword evidence="12" id="KW-1185">Reference proteome</keyword>
<keyword evidence="3" id="KW-0808">Transferase</keyword>
<accession>A0A2K2UCQ7</accession>
<comment type="similarity">
    <text evidence="7">Belongs to the DNA polymerase HolA subunit family.</text>
</comment>
<dbReference type="InterPro" id="IPR005790">
    <property type="entry name" value="DNA_polIII_delta"/>
</dbReference>
<evidence type="ECO:0000256" key="1">
    <source>
        <dbReference type="ARBA" id="ARBA00012417"/>
    </source>
</evidence>
<keyword evidence="6" id="KW-0239">DNA-directed DNA polymerase</keyword>
<evidence type="ECO:0000259" key="10">
    <source>
        <dbReference type="Pfam" id="PF21694"/>
    </source>
</evidence>
<organism evidence="11 12">
    <name type="scientific">Enteroscipio rubneri</name>
    <dbReference type="NCBI Taxonomy" id="2070686"/>
    <lineage>
        <taxon>Bacteria</taxon>
        <taxon>Bacillati</taxon>
        <taxon>Actinomycetota</taxon>
        <taxon>Coriobacteriia</taxon>
        <taxon>Eggerthellales</taxon>
        <taxon>Eggerthellaceae</taxon>
        <taxon>Enteroscipio</taxon>
    </lineage>
</organism>
<evidence type="ECO:0000256" key="5">
    <source>
        <dbReference type="ARBA" id="ARBA00022705"/>
    </source>
</evidence>
<protein>
    <recommendedName>
        <fullName evidence="2">DNA polymerase III subunit delta</fullName>
        <ecNumber evidence="1">2.7.7.7</ecNumber>
    </recommendedName>
</protein>
<evidence type="ECO:0000256" key="6">
    <source>
        <dbReference type="ARBA" id="ARBA00022932"/>
    </source>
</evidence>
<evidence type="ECO:0000256" key="2">
    <source>
        <dbReference type="ARBA" id="ARBA00017703"/>
    </source>
</evidence>
<dbReference type="SUPFAM" id="SSF48019">
    <property type="entry name" value="post-AAA+ oligomerization domain-like"/>
    <property type="match status" value="1"/>
</dbReference>
<dbReference type="InterPro" id="IPR010372">
    <property type="entry name" value="DNA_pol3_delta_N"/>
</dbReference>
<dbReference type="Gene3D" id="3.40.50.300">
    <property type="entry name" value="P-loop containing nucleotide triphosphate hydrolases"/>
    <property type="match status" value="1"/>
</dbReference>
<sequence>MAMNSKQDALLPVYLVVGEDALKRDTVMRRLRARLSSLGDLSFNSDEFSGDIALGSDIVAACNTVPFASPVRLVEVRATDKLKKADAEEIVSYLDAPSDTTVLALVAEKLPKNTRLYKAVAKHGASAVIDCAPVKHYQLPKMVRSMAVGHGVTLTEGAAAKLVELVGEDTVRLDGEVGKIALAHRGADAVNEHEVVALVSRTAEVKPWEFVDAFSARDARKCLLYMGRMRSESSYALLARCTTRLRELVCVRSLIDRGDQRGVAAALKRPDWQVKNHVAWAQGFTVEELRCALVSARDTERAMKSGSDAQTAFLEWMLAVVAHRDSV</sequence>